<dbReference type="SUPFAM" id="SSF52540">
    <property type="entry name" value="P-loop containing nucleoside triphosphate hydrolases"/>
    <property type="match status" value="1"/>
</dbReference>
<dbReference type="Gene3D" id="3.40.50.300">
    <property type="entry name" value="P-loop containing nucleotide triphosphate hydrolases"/>
    <property type="match status" value="1"/>
</dbReference>
<keyword evidence="8" id="KW-1185">Reference proteome</keyword>
<dbReference type="InterPro" id="IPR016898">
    <property type="entry name" value="Polyphosphate_phosphotransfera"/>
</dbReference>
<protein>
    <submittedName>
        <fullName evidence="7">Polyphosphate kinase 2 family protein</fullName>
    </submittedName>
</protein>
<reference evidence="7" key="1">
    <citation type="submission" date="2022-08" db="EMBL/GenBank/DDBJ databases">
        <title>Reclassification of Massilia species as members of the genera Telluria, Duganella, Pseudoduganella, Mokoshia gen. nov. and Zemynaea gen. nov. using orthogonal and non-orthogonal genome-based approaches.</title>
        <authorList>
            <person name="Bowman J.P."/>
        </authorList>
    </citation>
    <scope>NUCLEOTIDE SEQUENCE</scope>
    <source>
        <strain evidence="7">LMG 11547</strain>
    </source>
</reference>
<evidence type="ECO:0000313" key="8">
    <source>
        <dbReference type="Proteomes" id="UP001165263"/>
    </source>
</evidence>
<accession>A0ABT2C5R3</accession>
<feature type="coiled-coil region" evidence="4">
    <location>
        <begin position="39"/>
        <end position="66"/>
    </location>
</feature>
<organism evidence="7 8">
    <name type="scientific">Telluria mixta</name>
    <dbReference type="NCBI Taxonomy" id="34071"/>
    <lineage>
        <taxon>Bacteria</taxon>
        <taxon>Pseudomonadati</taxon>
        <taxon>Pseudomonadota</taxon>
        <taxon>Betaproteobacteria</taxon>
        <taxon>Burkholderiales</taxon>
        <taxon>Oxalobacteraceae</taxon>
        <taxon>Telluria group</taxon>
        <taxon>Telluria</taxon>
    </lineage>
</organism>
<keyword evidence="3 7" id="KW-0418">Kinase</keyword>
<dbReference type="PANTHER" id="PTHR34383:SF3">
    <property type="entry name" value="POLYPHOSPHATE:AMP PHOSPHOTRANSFERASE"/>
    <property type="match status" value="1"/>
</dbReference>
<sequence length="278" mass="31979">MSMLERFRAPKHLELRDKDAGDTPLRDDKKGKLKNGEIKERERVLTAELTAEVAKLQEKLYAARDQKLLLILQGMDTSGKDGTVRALFSQINPMGLHATGFVAPTEKEKAHDFLWRVHARVPAKGEIGIFNRSHYEDVLVPRILGTLDGKDLDRRYAQIRDFERMLAETGTTVMKVFLHISKDEQRERLQARLDDPEKHWKFDPADLTAREKWDVYQDAYADAINATDGDHAPWYIVPADSKTHRNLIIAHLMLETMQGMKLEWPEPKADMAKVRIDN</sequence>
<dbReference type="GO" id="GO:0016301">
    <property type="term" value="F:kinase activity"/>
    <property type="evidence" value="ECO:0007669"/>
    <property type="project" value="UniProtKB-KW"/>
</dbReference>
<dbReference type="RefSeq" id="WP_259451745.1">
    <property type="nucleotide sequence ID" value="NZ_CP119520.1"/>
</dbReference>
<evidence type="ECO:0000256" key="1">
    <source>
        <dbReference type="ARBA" id="ARBA00009924"/>
    </source>
</evidence>
<evidence type="ECO:0000256" key="3">
    <source>
        <dbReference type="ARBA" id="ARBA00022777"/>
    </source>
</evidence>
<dbReference type="InterPro" id="IPR022300">
    <property type="entry name" value="PPK2-rel_1"/>
</dbReference>
<keyword evidence="2" id="KW-0808">Transferase</keyword>
<evidence type="ECO:0000256" key="4">
    <source>
        <dbReference type="SAM" id="Coils"/>
    </source>
</evidence>
<dbReference type="PIRSF" id="PIRSF028756">
    <property type="entry name" value="PPK2_prd"/>
    <property type="match status" value="1"/>
</dbReference>
<evidence type="ECO:0000256" key="5">
    <source>
        <dbReference type="SAM" id="MobiDB-lite"/>
    </source>
</evidence>
<comment type="caution">
    <text evidence="7">The sequence shown here is derived from an EMBL/GenBank/DDBJ whole genome shotgun (WGS) entry which is preliminary data.</text>
</comment>
<feature type="domain" description="Polyphosphate kinase-2-related" evidence="6">
    <location>
        <begin position="40"/>
        <end position="261"/>
    </location>
</feature>
<dbReference type="Pfam" id="PF03976">
    <property type="entry name" value="PPK2"/>
    <property type="match status" value="1"/>
</dbReference>
<proteinExistence type="inferred from homology"/>
<dbReference type="InterPro" id="IPR022488">
    <property type="entry name" value="PPK2-related"/>
</dbReference>
<comment type="similarity">
    <text evidence="1">Belongs to the polyphosphate kinase 2 (PPK2) family. Class I subfamily.</text>
</comment>
<dbReference type="PANTHER" id="PTHR34383">
    <property type="entry name" value="POLYPHOSPHATE:AMP PHOSPHOTRANSFERASE-RELATED"/>
    <property type="match status" value="1"/>
</dbReference>
<evidence type="ECO:0000256" key="2">
    <source>
        <dbReference type="ARBA" id="ARBA00022679"/>
    </source>
</evidence>
<dbReference type="Proteomes" id="UP001165263">
    <property type="component" value="Unassembled WGS sequence"/>
</dbReference>
<feature type="region of interest" description="Disordered" evidence="5">
    <location>
        <begin position="1"/>
        <end position="34"/>
    </location>
</feature>
<dbReference type="NCBIfam" id="TIGR03709">
    <property type="entry name" value="PPK2_rel_1"/>
    <property type="match status" value="1"/>
</dbReference>
<dbReference type="InterPro" id="IPR027417">
    <property type="entry name" value="P-loop_NTPase"/>
</dbReference>
<keyword evidence="4" id="KW-0175">Coiled coil</keyword>
<gene>
    <name evidence="7" type="ORF">NX786_25670</name>
</gene>
<evidence type="ECO:0000313" key="7">
    <source>
        <dbReference type="EMBL" id="MCS0632728.1"/>
    </source>
</evidence>
<name>A0ABT2C5R3_9BURK</name>
<dbReference type="EMBL" id="JANUHC010000011">
    <property type="protein sequence ID" value="MCS0632728.1"/>
    <property type="molecule type" value="Genomic_DNA"/>
</dbReference>
<evidence type="ECO:0000259" key="6">
    <source>
        <dbReference type="Pfam" id="PF03976"/>
    </source>
</evidence>